<evidence type="ECO:0000313" key="10">
    <source>
        <dbReference type="EMBL" id="STY31174.1"/>
    </source>
</evidence>
<dbReference type="GO" id="GO:0043682">
    <property type="term" value="F:P-type divalent copper transporter activity"/>
    <property type="evidence" value="ECO:0007669"/>
    <property type="project" value="TreeGrafter"/>
</dbReference>
<dbReference type="GO" id="GO:0005507">
    <property type="term" value="F:copper ion binding"/>
    <property type="evidence" value="ECO:0007669"/>
    <property type="project" value="TreeGrafter"/>
</dbReference>
<reference evidence="10 11" key="1">
    <citation type="submission" date="2018-06" db="EMBL/GenBank/DDBJ databases">
        <authorList>
            <consortium name="Pathogen Informatics"/>
            <person name="Doyle S."/>
        </authorList>
    </citation>
    <scope>NUCLEOTIDE SEQUENCE [LARGE SCALE GENOMIC DNA]</scope>
    <source>
        <strain evidence="10 11">NCTC11532</strain>
    </source>
</reference>
<organism evidence="10 11">
    <name type="scientific">Legionella wadsworthii</name>
    <dbReference type="NCBI Taxonomy" id="28088"/>
    <lineage>
        <taxon>Bacteria</taxon>
        <taxon>Pseudomonadati</taxon>
        <taxon>Pseudomonadota</taxon>
        <taxon>Gammaproteobacteria</taxon>
        <taxon>Legionellales</taxon>
        <taxon>Legionellaceae</taxon>
        <taxon>Legionella</taxon>
    </lineage>
</organism>
<dbReference type="PANTHER" id="PTHR43520">
    <property type="entry name" value="ATP7, ISOFORM B"/>
    <property type="match status" value="1"/>
</dbReference>
<dbReference type="SUPFAM" id="SSF56784">
    <property type="entry name" value="HAD-like"/>
    <property type="match status" value="1"/>
</dbReference>
<dbReference type="Gene3D" id="2.70.150.10">
    <property type="entry name" value="Calcium-transporting ATPase, cytoplasmic transduction domain A"/>
    <property type="match status" value="1"/>
</dbReference>
<dbReference type="RefSeq" id="WP_031564040.1">
    <property type="nucleotide sequence ID" value="NZ_CAAAIS010000009.1"/>
</dbReference>
<dbReference type="InterPro" id="IPR059000">
    <property type="entry name" value="ATPase_P-type_domA"/>
</dbReference>
<dbReference type="PANTHER" id="PTHR43520:SF8">
    <property type="entry name" value="P-TYPE CU(+) TRANSPORTER"/>
    <property type="match status" value="1"/>
</dbReference>
<keyword evidence="3" id="KW-0479">Metal-binding</keyword>
<dbReference type="InterPro" id="IPR001757">
    <property type="entry name" value="P_typ_ATPase"/>
</dbReference>
<dbReference type="AlphaFoldDB" id="A0A378LXH5"/>
<evidence type="ECO:0000256" key="6">
    <source>
        <dbReference type="ARBA" id="ARBA00023136"/>
    </source>
</evidence>
<dbReference type="Pfam" id="PF00702">
    <property type="entry name" value="Hydrolase"/>
    <property type="match status" value="1"/>
</dbReference>
<sequence length="877" mass="95903">MYLNNYRFYLSDETQVIDPERTAARIERNFIATNQLELVRVAIDFDSKNKSISLLSNNKNSKIVQSILCQLLLQEGMTLQEAFEEESLYFEEETERGEVDKLDPVHSPDSLKKKRKKKKKDNNHAHGHSHAHDHDHSHAHAHAHHSHSHTHGHGHDHTHGHENHWLKAALGLLWGVGLLIIAIGSFNIPLIAYYIITGLTTLMTLYLGYTIYQSSWYSLLEKKWDTTTLYTISTLTIVVVSIASMFIPGLPMMFEAAPLVLGFWHLGEGIEHTLIGKISKKLDVRDCIEPTVTLKGKPNSQISVKKLIPNDIIIINKGGVIPTDGVLTQEAFLFTTRIDGSSELKRFGPGDEVKSGMQLAAHSSEVEMRVKKTYQSSYLSLLAQKINKADEEKAPVELFADKVLKYFIPGLLGIALLSGIIIGCFFPPALAIQCVVAVLVSACPCALSLITPMAVKIGMKKASENGIVFKNGKALQSAADIDTVVFDLNGTLTQGKVEVQSFSIQDKSFLSSIALLEEHADHPVGKIIASYIRNTEITQEETTLELDCLDKSHHSGIKGIINNEVFMVGNKDMLLANGITHISPPYDNPDNGAIYIVREGAIIGQIALADPLREDAVATVKQLQHLGKKVHICTGADRATAVKYAKLLNIPEQYIFANTVGVITRSGEKEKSSYIEQLKHDGHKVAMVGDAANDLAALACANIGIGVESSIGDTITQQQAGIVVQKGSLFPIATAFDIAGKTKSNIFQNLCISLTYNSIITLVAAGLFVAIGFALNPALGVALMVLESALVLGNLYRFKQQEIVTSASATNPAEIEASKGTTNGLLNSLGYKFQPKAYLSQESEPQDVGYHDLFKPKRSSSTPSNHATQLKDSFQMC</sequence>
<feature type="domain" description="P-type ATPase A" evidence="9">
    <location>
        <begin position="294"/>
        <end position="386"/>
    </location>
</feature>
<evidence type="ECO:0000256" key="3">
    <source>
        <dbReference type="ARBA" id="ARBA00022723"/>
    </source>
</evidence>
<proteinExistence type="predicted"/>
<gene>
    <name evidence="10" type="primary">copA_2</name>
    <name evidence="10" type="ORF">NCTC11532_02772</name>
</gene>
<dbReference type="STRING" id="1122170.GCA_000701265_03023"/>
<keyword evidence="2 8" id="KW-0812">Transmembrane</keyword>
<dbReference type="InterPro" id="IPR023214">
    <property type="entry name" value="HAD_sf"/>
</dbReference>
<dbReference type="SUPFAM" id="SSF81653">
    <property type="entry name" value="Calcium ATPase, transduction domain A"/>
    <property type="match status" value="1"/>
</dbReference>
<dbReference type="GO" id="GO:0016020">
    <property type="term" value="C:membrane"/>
    <property type="evidence" value="ECO:0007669"/>
    <property type="project" value="InterPro"/>
</dbReference>
<keyword evidence="11" id="KW-1185">Reference proteome</keyword>
<comment type="subcellular location">
    <subcellularLocation>
        <location evidence="1">Endomembrane system</location>
        <topology evidence="1">Multi-pass membrane protein</topology>
    </subcellularLocation>
</comment>
<feature type="transmembrane region" description="Helical" evidence="8">
    <location>
        <begin position="403"/>
        <end position="423"/>
    </location>
</feature>
<name>A0A378LXH5_9GAMM</name>
<keyword evidence="4" id="KW-1278">Translocase</keyword>
<feature type="transmembrane region" description="Helical" evidence="8">
    <location>
        <begin position="429"/>
        <end position="451"/>
    </location>
</feature>
<dbReference type="InterPro" id="IPR023298">
    <property type="entry name" value="ATPase_P-typ_TM_dom_sf"/>
</dbReference>
<dbReference type="Proteomes" id="UP000255297">
    <property type="component" value="Unassembled WGS sequence"/>
</dbReference>
<dbReference type="InterPro" id="IPR036412">
    <property type="entry name" value="HAD-like_sf"/>
</dbReference>
<feature type="compositionally biased region" description="Basic and acidic residues" evidence="7">
    <location>
        <begin position="99"/>
        <end position="111"/>
    </location>
</feature>
<feature type="region of interest" description="Disordered" evidence="7">
    <location>
        <begin position="99"/>
        <end position="160"/>
    </location>
</feature>
<dbReference type="EMBL" id="UGPB01000001">
    <property type="protein sequence ID" value="STY31174.1"/>
    <property type="molecule type" value="Genomic_DNA"/>
</dbReference>
<evidence type="ECO:0000256" key="7">
    <source>
        <dbReference type="SAM" id="MobiDB-lite"/>
    </source>
</evidence>
<dbReference type="OrthoDB" id="2490855at2"/>
<feature type="compositionally biased region" description="Basic residues" evidence="7">
    <location>
        <begin position="139"/>
        <end position="152"/>
    </location>
</feature>
<dbReference type="Gene3D" id="3.40.1110.10">
    <property type="entry name" value="Calcium-transporting ATPase, cytoplasmic domain N"/>
    <property type="match status" value="1"/>
</dbReference>
<keyword evidence="6 8" id="KW-0472">Membrane</keyword>
<keyword evidence="5 8" id="KW-1133">Transmembrane helix</keyword>
<dbReference type="GO" id="GO:0016887">
    <property type="term" value="F:ATP hydrolysis activity"/>
    <property type="evidence" value="ECO:0007669"/>
    <property type="project" value="InterPro"/>
</dbReference>
<dbReference type="GO" id="GO:0012505">
    <property type="term" value="C:endomembrane system"/>
    <property type="evidence" value="ECO:0007669"/>
    <property type="project" value="UniProtKB-SubCell"/>
</dbReference>
<feature type="compositionally biased region" description="Basic residues" evidence="7">
    <location>
        <begin position="112"/>
        <end position="129"/>
    </location>
</feature>
<evidence type="ECO:0000313" key="11">
    <source>
        <dbReference type="Proteomes" id="UP000255297"/>
    </source>
</evidence>
<evidence type="ECO:0000256" key="1">
    <source>
        <dbReference type="ARBA" id="ARBA00004127"/>
    </source>
</evidence>
<dbReference type="EC" id="3.6.3.-" evidence="10"/>
<dbReference type="InterPro" id="IPR008250">
    <property type="entry name" value="ATPase_P-typ_transduc_dom_A_sf"/>
</dbReference>
<dbReference type="GO" id="GO:0005524">
    <property type="term" value="F:ATP binding"/>
    <property type="evidence" value="ECO:0007669"/>
    <property type="project" value="InterPro"/>
</dbReference>
<evidence type="ECO:0000256" key="4">
    <source>
        <dbReference type="ARBA" id="ARBA00022967"/>
    </source>
</evidence>
<keyword evidence="10" id="KW-0378">Hydrolase</keyword>
<feature type="region of interest" description="Disordered" evidence="7">
    <location>
        <begin position="854"/>
        <end position="877"/>
    </location>
</feature>
<dbReference type="Gene3D" id="3.40.50.1000">
    <property type="entry name" value="HAD superfamily/HAD-like"/>
    <property type="match status" value="1"/>
</dbReference>
<feature type="transmembrane region" description="Helical" evidence="8">
    <location>
        <begin position="777"/>
        <end position="796"/>
    </location>
</feature>
<dbReference type="NCBIfam" id="TIGR01494">
    <property type="entry name" value="ATPase_P-type"/>
    <property type="match status" value="1"/>
</dbReference>
<accession>A0A378LXH5</accession>
<evidence type="ECO:0000256" key="8">
    <source>
        <dbReference type="SAM" id="Phobius"/>
    </source>
</evidence>
<feature type="compositionally biased region" description="Polar residues" evidence="7">
    <location>
        <begin position="859"/>
        <end position="877"/>
    </location>
</feature>
<dbReference type="GO" id="GO:0055070">
    <property type="term" value="P:copper ion homeostasis"/>
    <property type="evidence" value="ECO:0007669"/>
    <property type="project" value="TreeGrafter"/>
</dbReference>
<dbReference type="PRINTS" id="PR00119">
    <property type="entry name" value="CATATPASE"/>
</dbReference>
<feature type="transmembrane region" description="Helical" evidence="8">
    <location>
        <begin position="750"/>
        <end position="771"/>
    </location>
</feature>
<dbReference type="Pfam" id="PF00122">
    <property type="entry name" value="E1-E2_ATPase"/>
    <property type="match status" value="1"/>
</dbReference>
<evidence type="ECO:0000259" key="9">
    <source>
        <dbReference type="Pfam" id="PF00122"/>
    </source>
</evidence>
<feature type="transmembrane region" description="Helical" evidence="8">
    <location>
        <begin position="229"/>
        <end position="247"/>
    </location>
</feature>
<dbReference type="InterPro" id="IPR023299">
    <property type="entry name" value="ATPase_P-typ_cyto_dom_N"/>
</dbReference>
<dbReference type="SUPFAM" id="SSF81665">
    <property type="entry name" value="Calcium ATPase, transmembrane domain M"/>
    <property type="match status" value="1"/>
</dbReference>
<evidence type="ECO:0000256" key="5">
    <source>
        <dbReference type="ARBA" id="ARBA00022989"/>
    </source>
</evidence>
<protein>
    <submittedName>
        <fullName evidence="10">Cation transport ATPase</fullName>
        <ecNumber evidence="10">3.6.3.-</ecNumber>
    </submittedName>
</protein>
<feature type="transmembrane region" description="Helical" evidence="8">
    <location>
        <begin position="165"/>
        <end position="183"/>
    </location>
</feature>
<evidence type="ECO:0000256" key="2">
    <source>
        <dbReference type="ARBA" id="ARBA00022692"/>
    </source>
</evidence>
<feature type="transmembrane region" description="Helical" evidence="8">
    <location>
        <begin position="190"/>
        <end position="209"/>
    </location>
</feature>